<evidence type="ECO:0000256" key="1">
    <source>
        <dbReference type="ARBA" id="ARBA00005445"/>
    </source>
</evidence>
<reference evidence="3 4" key="1">
    <citation type="journal article" date="2016" name="Mol. Biol. Evol.">
        <title>Comparative Genomics of Early-Diverging Mushroom-Forming Fungi Provides Insights into the Origins of Lignocellulose Decay Capabilities.</title>
        <authorList>
            <person name="Nagy L.G."/>
            <person name="Riley R."/>
            <person name="Tritt A."/>
            <person name="Adam C."/>
            <person name="Daum C."/>
            <person name="Floudas D."/>
            <person name="Sun H."/>
            <person name="Yadav J.S."/>
            <person name="Pangilinan J."/>
            <person name="Larsson K.H."/>
            <person name="Matsuura K."/>
            <person name="Barry K."/>
            <person name="Labutti K."/>
            <person name="Kuo R."/>
            <person name="Ohm R.A."/>
            <person name="Bhattacharya S.S."/>
            <person name="Shirouzu T."/>
            <person name="Yoshinaga Y."/>
            <person name="Martin F.M."/>
            <person name="Grigoriev I.V."/>
            <person name="Hibbett D.S."/>
        </authorList>
    </citation>
    <scope>NUCLEOTIDE SEQUENCE [LARGE SCALE GENOMIC DNA]</scope>
    <source>
        <strain evidence="3 4">CBS 109695</strain>
    </source>
</reference>
<evidence type="ECO:0000313" key="4">
    <source>
        <dbReference type="Proteomes" id="UP000076532"/>
    </source>
</evidence>
<dbReference type="EMBL" id="KV417682">
    <property type="protein sequence ID" value="KZP10292.1"/>
    <property type="molecule type" value="Genomic_DNA"/>
</dbReference>
<proteinExistence type="inferred from homology"/>
<evidence type="ECO:0000256" key="2">
    <source>
        <dbReference type="ARBA" id="ARBA00022729"/>
    </source>
</evidence>
<evidence type="ECO:0000313" key="3">
    <source>
        <dbReference type="EMBL" id="KZP10292.1"/>
    </source>
</evidence>
<keyword evidence="4" id="KW-1185">Reference proteome</keyword>
<organism evidence="3 4">
    <name type="scientific">Athelia psychrophila</name>
    <dbReference type="NCBI Taxonomy" id="1759441"/>
    <lineage>
        <taxon>Eukaryota</taxon>
        <taxon>Fungi</taxon>
        <taxon>Dikarya</taxon>
        <taxon>Basidiomycota</taxon>
        <taxon>Agaricomycotina</taxon>
        <taxon>Agaricomycetes</taxon>
        <taxon>Agaricomycetidae</taxon>
        <taxon>Atheliales</taxon>
        <taxon>Atheliaceae</taxon>
        <taxon>Athelia</taxon>
    </lineage>
</organism>
<gene>
    <name evidence="3" type="ORF">FIBSPDRAFT_1051386</name>
</gene>
<dbReference type="Pfam" id="PF11999">
    <property type="entry name" value="Ice_binding"/>
    <property type="match status" value="1"/>
</dbReference>
<dbReference type="InterPro" id="IPR021884">
    <property type="entry name" value="Ice-bd_prot"/>
</dbReference>
<dbReference type="Proteomes" id="UP000076532">
    <property type="component" value="Unassembled WGS sequence"/>
</dbReference>
<dbReference type="STRING" id="436010.A0A165Z755"/>
<comment type="similarity">
    <text evidence="1">Belongs to the ice-binding protein family.</text>
</comment>
<dbReference type="AlphaFoldDB" id="A0A165Z755"/>
<sequence>MSLIRRNITSSEVPIRVVSVSSKARSVEVGAGSATTVLSVVAYSTAKRATDTSCKAAGPSSCLAAGPVTVPLGKAANYAILAKSGITTVPSSVITGNIGLSPAASSFITGFALTRSADGTYATSSQITGHAYAASYTSPTPSTLTTATSDVLTAYNNAAGRVNPNFTNLKSGAIGGLTLAPGLYKWTSGVSISNSITIAGTATDTWIFQVAGTLTIANGKSVILSGGASPANIVWVVAGAATFGTTSVFKGIVLGATGITLNTGSTINGRLLAQTAVALQSATVTQP</sequence>
<dbReference type="OrthoDB" id="10264374at2759"/>
<accession>A0A165Z755</accession>
<keyword evidence="2" id="KW-0732">Signal</keyword>
<name>A0A165Z755_9AGAM</name>
<protein>
    <submittedName>
        <fullName evidence="3">Antifreeze protein</fullName>
    </submittedName>
</protein>